<gene>
    <name evidence="1" type="ORF">GCM10011502_03770</name>
</gene>
<proteinExistence type="predicted"/>
<comment type="caution">
    <text evidence="1">The sequence shown here is derived from an EMBL/GenBank/DDBJ whole genome shotgun (WGS) entry which is preliminary data.</text>
</comment>
<dbReference type="Gene3D" id="3.20.160.10">
    <property type="entry name" value="vpa0580 domain like"/>
    <property type="match status" value="1"/>
</dbReference>
<organism evidence="1 2">
    <name type="scientific">Oceanisphaera marina</name>
    <dbReference type="NCBI Taxonomy" id="2017550"/>
    <lineage>
        <taxon>Bacteria</taxon>
        <taxon>Pseudomonadati</taxon>
        <taxon>Pseudomonadota</taxon>
        <taxon>Gammaproteobacteria</taxon>
        <taxon>Aeromonadales</taxon>
        <taxon>Aeromonadaceae</taxon>
        <taxon>Oceanisphaera</taxon>
    </lineage>
</organism>
<name>A0ABQ1IBX2_9GAMM</name>
<dbReference type="EMBL" id="BMKE01000002">
    <property type="protein sequence ID" value="GGB33976.1"/>
    <property type="molecule type" value="Genomic_DNA"/>
</dbReference>
<protein>
    <submittedName>
        <fullName evidence="1">Type III effector</fullName>
    </submittedName>
</protein>
<sequence length="115" mass="13153">MTEHELITALQQQPEQMEFSEVMAVIDACYDFTPTAFDNGELHNEAGKNNGSCKIFAFAQLHELNQEQALTCFGQHYQNVLANPTGQDHQNIRNFIKHGWAGIHYEQQPLTPKHR</sequence>
<keyword evidence="2" id="KW-1185">Reference proteome</keyword>
<dbReference type="InterPro" id="IPR014984">
    <property type="entry name" value="HopJ"/>
</dbReference>
<accession>A0ABQ1IBX2</accession>
<dbReference type="Pfam" id="PF08888">
    <property type="entry name" value="HopJ"/>
    <property type="match status" value="1"/>
</dbReference>
<dbReference type="Proteomes" id="UP000646152">
    <property type="component" value="Unassembled WGS sequence"/>
</dbReference>
<evidence type="ECO:0000313" key="2">
    <source>
        <dbReference type="Proteomes" id="UP000646152"/>
    </source>
</evidence>
<evidence type="ECO:0000313" key="1">
    <source>
        <dbReference type="EMBL" id="GGB33976.1"/>
    </source>
</evidence>
<dbReference type="InterPro" id="IPR038604">
    <property type="entry name" value="HopJ_sf"/>
</dbReference>
<reference evidence="2" key="1">
    <citation type="journal article" date="2019" name="Int. J. Syst. Evol. Microbiol.">
        <title>The Global Catalogue of Microorganisms (GCM) 10K type strain sequencing project: providing services to taxonomists for standard genome sequencing and annotation.</title>
        <authorList>
            <consortium name="The Broad Institute Genomics Platform"/>
            <consortium name="The Broad Institute Genome Sequencing Center for Infectious Disease"/>
            <person name="Wu L."/>
            <person name="Ma J."/>
        </authorList>
    </citation>
    <scope>NUCLEOTIDE SEQUENCE [LARGE SCALE GENOMIC DNA]</scope>
    <source>
        <strain evidence="2">CGMCC 1.15923</strain>
    </source>
</reference>
<dbReference type="RefSeq" id="WP_188628394.1">
    <property type="nucleotide sequence ID" value="NZ_BMKE01000002.1"/>
</dbReference>